<proteinExistence type="predicted"/>
<dbReference type="AlphaFoldDB" id="A0A3D8Y9Q7"/>
<evidence type="ECO:0000313" key="2">
    <source>
        <dbReference type="Proteomes" id="UP000256373"/>
    </source>
</evidence>
<protein>
    <submittedName>
        <fullName evidence="1">Uncharacterized protein</fullName>
    </submittedName>
</protein>
<reference evidence="1 2" key="1">
    <citation type="submission" date="2018-07" db="EMBL/GenBank/DDBJ databases">
        <title>Dyadobacter roseus sp. nov., isolated from rose rhizosphere soil.</title>
        <authorList>
            <person name="Chen L."/>
        </authorList>
    </citation>
    <scope>NUCLEOTIDE SEQUENCE [LARGE SCALE GENOMIC DNA]</scope>
    <source>
        <strain evidence="1 2">RS19</strain>
    </source>
</reference>
<organism evidence="1 2">
    <name type="scientific">Dyadobacter luteus</name>
    <dbReference type="NCBI Taxonomy" id="2259619"/>
    <lineage>
        <taxon>Bacteria</taxon>
        <taxon>Pseudomonadati</taxon>
        <taxon>Bacteroidota</taxon>
        <taxon>Cytophagia</taxon>
        <taxon>Cytophagales</taxon>
        <taxon>Spirosomataceae</taxon>
        <taxon>Dyadobacter</taxon>
    </lineage>
</organism>
<evidence type="ECO:0000313" key="1">
    <source>
        <dbReference type="EMBL" id="REA60148.1"/>
    </source>
</evidence>
<name>A0A3D8Y9Q7_9BACT</name>
<accession>A0A3D8Y9Q7</accession>
<dbReference type="Proteomes" id="UP000256373">
    <property type="component" value="Unassembled WGS sequence"/>
</dbReference>
<dbReference type="OrthoDB" id="980645at2"/>
<sequence>MVLKSSNKQWIGLTLLTLMLVKAWVIPLVCLDYEIRKDYIAKALCVNRNRPELKCNGKCYLAKKLANAQRQQERQAEHEYMASLIYQVMDNGPQYSFISPSPTIEDYTTPTFSFKSAFLGRLVPDSIFHPPLV</sequence>
<dbReference type="EMBL" id="QNUL01000012">
    <property type="protein sequence ID" value="REA60148.1"/>
    <property type="molecule type" value="Genomic_DNA"/>
</dbReference>
<keyword evidence="2" id="KW-1185">Reference proteome</keyword>
<comment type="caution">
    <text evidence="1">The sequence shown here is derived from an EMBL/GenBank/DDBJ whole genome shotgun (WGS) entry which is preliminary data.</text>
</comment>
<gene>
    <name evidence="1" type="ORF">DSL64_15860</name>
</gene>